<dbReference type="InterPro" id="IPR051311">
    <property type="entry name" value="DedA_domain"/>
</dbReference>
<sequence>MKHTGYEALIGMWGPLGILAFTFLISLVPFASPSNAVMAALIAMSFPNIDKLWIGVSVALGATLAKLVHFSASYGVGKVIERKMGDERLGKYSRITMYIMNFIAAATPIPDEWVVIPMGLGRMSPIWFFLSYLAGKLVITIPAAYIGYGLAPIAEGIFGGNTWIFSAVIGIVIAVIFVFIDFEKLGERVAGALRVRKREEPGA</sequence>
<dbReference type="PANTHER" id="PTHR42709">
    <property type="entry name" value="ALKALINE PHOSPHATASE LIKE PROTEIN"/>
    <property type="match status" value="1"/>
</dbReference>
<evidence type="ECO:0000313" key="3">
    <source>
        <dbReference type="EMBL" id="RSN67727.1"/>
    </source>
</evidence>
<dbReference type="Pfam" id="PF09335">
    <property type="entry name" value="VTT_dom"/>
    <property type="match status" value="1"/>
</dbReference>
<dbReference type="Proteomes" id="UP000278149">
    <property type="component" value="Unassembled WGS sequence"/>
</dbReference>
<evidence type="ECO:0000313" key="4">
    <source>
        <dbReference type="Proteomes" id="UP000278149"/>
    </source>
</evidence>
<proteinExistence type="predicted"/>
<dbReference type="AlphaFoldDB" id="A0A3R9WXN5"/>
<evidence type="ECO:0000256" key="1">
    <source>
        <dbReference type="SAM" id="Phobius"/>
    </source>
</evidence>
<dbReference type="EMBL" id="RCOR01000042">
    <property type="protein sequence ID" value="RSN67727.1"/>
    <property type="molecule type" value="Genomic_DNA"/>
</dbReference>
<name>A0A3R9WXN5_9CREN</name>
<dbReference type="PANTHER" id="PTHR42709:SF10">
    <property type="entry name" value="SNARE ASSOCIATED GOLGI PROTEIN"/>
    <property type="match status" value="1"/>
</dbReference>
<evidence type="ECO:0000259" key="2">
    <source>
        <dbReference type="Pfam" id="PF09335"/>
    </source>
</evidence>
<accession>A0A3R9WXN5</accession>
<keyword evidence="1" id="KW-0472">Membrane</keyword>
<feature type="transmembrane region" description="Helical" evidence="1">
    <location>
        <begin position="12"/>
        <end position="32"/>
    </location>
</feature>
<reference evidence="3 4" key="1">
    <citation type="submission" date="2018-10" db="EMBL/GenBank/DDBJ databases">
        <title>Co-occurring genomic capacity for anaerobic methane metabolism and dissimilatory sulfite reduction discovered in the Korarchaeota.</title>
        <authorList>
            <person name="Mckay L.J."/>
            <person name="Dlakic M."/>
            <person name="Fields M.W."/>
            <person name="Delmont T.O."/>
            <person name="Eren A.M."/>
            <person name="Jay Z.J."/>
            <person name="Klingelsmith K.B."/>
            <person name="Rusch D.B."/>
            <person name="Inskeep W.P."/>
        </authorList>
    </citation>
    <scope>NUCLEOTIDE SEQUENCE [LARGE SCALE GENOMIC DNA]</scope>
    <source>
        <strain evidence="3 4">WS</strain>
    </source>
</reference>
<dbReference type="InterPro" id="IPR032816">
    <property type="entry name" value="VTT_dom"/>
</dbReference>
<feature type="transmembrane region" description="Helical" evidence="1">
    <location>
        <begin position="163"/>
        <end position="180"/>
    </location>
</feature>
<comment type="caution">
    <text evidence="3">The sequence shown here is derived from an EMBL/GenBank/DDBJ whole genome shotgun (WGS) entry which is preliminary data.</text>
</comment>
<keyword evidence="1" id="KW-1133">Transmembrane helix</keyword>
<feature type="transmembrane region" description="Helical" evidence="1">
    <location>
        <begin position="52"/>
        <end position="77"/>
    </location>
</feature>
<organism evidence="3 4">
    <name type="scientific">Candidatus Korarchaeum cryptofilum</name>
    <dbReference type="NCBI Taxonomy" id="498846"/>
    <lineage>
        <taxon>Archaea</taxon>
        <taxon>Thermoproteota</taxon>
        <taxon>Candidatus Korarchaeia</taxon>
        <taxon>Candidatus Korarchaeales</taxon>
        <taxon>Candidatus Korarchaeaceae</taxon>
        <taxon>Candidatus Korarchaeum</taxon>
    </lineage>
</organism>
<feature type="transmembrane region" description="Helical" evidence="1">
    <location>
        <begin position="126"/>
        <end position="151"/>
    </location>
</feature>
<keyword evidence="1" id="KW-0812">Transmembrane</keyword>
<feature type="domain" description="VTT" evidence="2">
    <location>
        <begin position="33"/>
        <end position="148"/>
    </location>
</feature>
<dbReference type="RefSeq" id="WP_125742599.1">
    <property type="nucleotide sequence ID" value="NZ_RCOR01000042.1"/>
</dbReference>
<dbReference type="GO" id="GO:0005886">
    <property type="term" value="C:plasma membrane"/>
    <property type="evidence" value="ECO:0007669"/>
    <property type="project" value="TreeGrafter"/>
</dbReference>
<gene>
    <name evidence="3" type="ORF">D9Q81_07995</name>
</gene>
<protein>
    <recommendedName>
        <fullName evidence="2">VTT domain-containing protein</fullName>
    </recommendedName>
</protein>